<evidence type="ECO:0000313" key="1">
    <source>
        <dbReference type="EMBL" id="KAI3765212.1"/>
    </source>
</evidence>
<gene>
    <name evidence="1" type="ORF">L2E82_15240</name>
</gene>
<dbReference type="Proteomes" id="UP001055811">
    <property type="component" value="Linkage Group LG03"/>
</dbReference>
<keyword evidence="2" id="KW-1185">Reference proteome</keyword>
<accession>A0ACB9F271</accession>
<comment type="caution">
    <text evidence="1">The sequence shown here is derived from an EMBL/GenBank/DDBJ whole genome shotgun (WGS) entry which is preliminary data.</text>
</comment>
<organism evidence="1 2">
    <name type="scientific">Cichorium intybus</name>
    <name type="common">Chicory</name>
    <dbReference type="NCBI Taxonomy" id="13427"/>
    <lineage>
        <taxon>Eukaryota</taxon>
        <taxon>Viridiplantae</taxon>
        <taxon>Streptophyta</taxon>
        <taxon>Embryophyta</taxon>
        <taxon>Tracheophyta</taxon>
        <taxon>Spermatophyta</taxon>
        <taxon>Magnoliopsida</taxon>
        <taxon>eudicotyledons</taxon>
        <taxon>Gunneridae</taxon>
        <taxon>Pentapetalae</taxon>
        <taxon>asterids</taxon>
        <taxon>campanulids</taxon>
        <taxon>Asterales</taxon>
        <taxon>Asteraceae</taxon>
        <taxon>Cichorioideae</taxon>
        <taxon>Cichorieae</taxon>
        <taxon>Cichoriinae</taxon>
        <taxon>Cichorium</taxon>
    </lineage>
</organism>
<proteinExistence type="predicted"/>
<reference evidence="2" key="1">
    <citation type="journal article" date="2022" name="Mol. Ecol. Resour.">
        <title>The genomes of chicory, endive, great burdock and yacon provide insights into Asteraceae palaeo-polyploidization history and plant inulin production.</title>
        <authorList>
            <person name="Fan W."/>
            <person name="Wang S."/>
            <person name="Wang H."/>
            <person name="Wang A."/>
            <person name="Jiang F."/>
            <person name="Liu H."/>
            <person name="Zhao H."/>
            <person name="Xu D."/>
            <person name="Zhang Y."/>
        </authorList>
    </citation>
    <scope>NUCLEOTIDE SEQUENCE [LARGE SCALE GENOMIC DNA]</scope>
    <source>
        <strain evidence="2">cv. Punajuju</strain>
    </source>
</reference>
<reference evidence="1 2" key="2">
    <citation type="journal article" date="2022" name="Mol. Ecol. Resour.">
        <title>The genomes of chicory, endive, great burdock and yacon provide insights into Asteraceae paleo-polyploidization history and plant inulin production.</title>
        <authorList>
            <person name="Fan W."/>
            <person name="Wang S."/>
            <person name="Wang H."/>
            <person name="Wang A."/>
            <person name="Jiang F."/>
            <person name="Liu H."/>
            <person name="Zhao H."/>
            <person name="Xu D."/>
            <person name="Zhang Y."/>
        </authorList>
    </citation>
    <scope>NUCLEOTIDE SEQUENCE [LARGE SCALE GENOMIC DNA]</scope>
    <source>
        <strain evidence="2">cv. Punajuju</strain>
        <tissue evidence="1">Leaves</tissue>
    </source>
</reference>
<name>A0ACB9F271_CICIN</name>
<protein>
    <submittedName>
        <fullName evidence="1">Uncharacterized protein</fullName>
    </submittedName>
</protein>
<sequence>MEEAYKRHFLLSIVPNPKSATRAFIFESENLQRKLNWLIEDALQNPKSLLTLDDSQHDTVLQLRANFDGLYSLWKQRIDKRRSKIELIIDVVDDAIKKNEEFKEGLWGDLGTGSDTSAIGIKRILGDFGRVIATDLSPIAVQVASFNMNRHVHMK</sequence>
<evidence type="ECO:0000313" key="2">
    <source>
        <dbReference type="Proteomes" id="UP001055811"/>
    </source>
</evidence>
<dbReference type="EMBL" id="CM042011">
    <property type="protein sequence ID" value="KAI3765212.1"/>
    <property type="molecule type" value="Genomic_DNA"/>
</dbReference>